<sequence length="298" mass="32849">MASDPLSLTTIARNKMHSSFGSRDNCSLHRWVLLKNSISVSQSPTLIGATINTLPDASSLCSAGGYDDADDRNESGDSDSFFFPDAGQIVSSSQTCLSEAQWLDTLLKELGEDEDDDYLVESDVASPPAPVEDDDEDAPLSPLVSPMASSDDLHNQPQYYSPPRQFPYPRFLHPLLHPFDFDQGMQSSISSLPPPYDDPLPYHNIDDTQEYAVPDTIIEDISDDESDTPSTPSYGRSSASLSLSDIPSIPSPTERSSRTRQATLQVYDDKDVYFYPSESDPLPFSNDHHSSYNAYRAC</sequence>
<evidence type="ECO:0000256" key="1">
    <source>
        <dbReference type="SAM" id="MobiDB-lite"/>
    </source>
</evidence>
<reference evidence="2 3" key="1">
    <citation type="submission" date="2014-02" db="EMBL/GenBank/DDBJ databases">
        <title>Transposable element dynamics among asymbiotic and ectomycorrhizal Amanita fungi.</title>
        <authorList>
            <consortium name="DOE Joint Genome Institute"/>
            <person name="Hess J."/>
            <person name="Skrede I."/>
            <person name="Wolfe B."/>
            <person name="LaButti K."/>
            <person name="Ohm R.A."/>
            <person name="Grigoriev I.V."/>
            <person name="Pringle A."/>
        </authorList>
    </citation>
    <scope>NUCLEOTIDE SEQUENCE [LARGE SCALE GENOMIC DNA]</scope>
    <source>
        <strain evidence="2 3">SKay4041</strain>
    </source>
</reference>
<accession>A0A2A9NXA1</accession>
<keyword evidence="3" id="KW-1185">Reference proteome</keyword>
<evidence type="ECO:0000313" key="3">
    <source>
        <dbReference type="Proteomes" id="UP000242287"/>
    </source>
</evidence>
<dbReference type="AlphaFoldDB" id="A0A2A9NXA1"/>
<proteinExistence type="predicted"/>
<feature type="region of interest" description="Disordered" evidence="1">
    <location>
        <begin position="186"/>
        <end position="206"/>
    </location>
</feature>
<feature type="compositionally biased region" description="Low complexity" evidence="1">
    <location>
        <begin position="228"/>
        <end position="252"/>
    </location>
</feature>
<name>A0A2A9NXA1_9AGAR</name>
<feature type="region of interest" description="Disordered" evidence="1">
    <location>
        <begin position="221"/>
        <end position="263"/>
    </location>
</feature>
<protein>
    <submittedName>
        <fullName evidence="2">Uncharacterized protein</fullName>
    </submittedName>
</protein>
<gene>
    <name evidence="2" type="ORF">AMATHDRAFT_74232</name>
</gene>
<organism evidence="2 3">
    <name type="scientific">Amanita thiersii Skay4041</name>
    <dbReference type="NCBI Taxonomy" id="703135"/>
    <lineage>
        <taxon>Eukaryota</taxon>
        <taxon>Fungi</taxon>
        <taxon>Dikarya</taxon>
        <taxon>Basidiomycota</taxon>
        <taxon>Agaricomycotina</taxon>
        <taxon>Agaricomycetes</taxon>
        <taxon>Agaricomycetidae</taxon>
        <taxon>Agaricales</taxon>
        <taxon>Pluteineae</taxon>
        <taxon>Amanitaceae</taxon>
        <taxon>Amanita</taxon>
    </lineage>
</organism>
<feature type="region of interest" description="Disordered" evidence="1">
    <location>
        <begin position="122"/>
        <end position="164"/>
    </location>
</feature>
<dbReference type="Proteomes" id="UP000242287">
    <property type="component" value="Unassembled WGS sequence"/>
</dbReference>
<dbReference type="EMBL" id="KZ301979">
    <property type="protein sequence ID" value="PFH52440.1"/>
    <property type="molecule type" value="Genomic_DNA"/>
</dbReference>
<dbReference type="OrthoDB" id="3263748at2759"/>
<evidence type="ECO:0000313" key="2">
    <source>
        <dbReference type="EMBL" id="PFH52440.1"/>
    </source>
</evidence>